<dbReference type="SUPFAM" id="SSF54368">
    <property type="entry name" value="Glutamine synthetase, N-terminal domain"/>
    <property type="match status" value="1"/>
</dbReference>
<dbReference type="InterPro" id="IPR015421">
    <property type="entry name" value="PyrdxlP-dep_Trfase_major"/>
</dbReference>
<dbReference type="PANTHER" id="PTHR43094">
    <property type="entry name" value="AMINOTRANSFERASE"/>
    <property type="match status" value="1"/>
</dbReference>
<dbReference type="SMART" id="SM01230">
    <property type="entry name" value="Gln-synt_C"/>
    <property type="match status" value="1"/>
</dbReference>
<dbReference type="PROSITE" id="PS51987">
    <property type="entry name" value="GS_CATALYTIC"/>
    <property type="match status" value="1"/>
</dbReference>
<dbReference type="InterPro" id="IPR049704">
    <property type="entry name" value="Aminotrans_3_PPA_site"/>
</dbReference>
<evidence type="ECO:0000256" key="3">
    <source>
        <dbReference type="ARBA" id="ARBA00022679"/>
    </source>
</evidence>
<dbReference type="InterPro" id="IPR005814">
    <property type="entry name" value="Aminotrans_3"/>
</dbReference>
<comment type="caution">
    <text evidence="8">The sequence shown here is derived from an EMBL/GenBank/DDBJ whole genome shotgun (WGS) entry which is preliminary data.</text>
</comment>
<dbReference type="GO" id="GO:0004356">
    <property type="term" value="F:glutamine synthetase activity"/>
    <property type="evidence" value="ECO:0007669"/>
    <property type="project" value="InterPro"/>
</dbReference>
<sequence>MPDLPGFTFHIMFQKIDDAELKEFLAKNQGVKSIDVLIIDLLGITRGKRIFRTEFESFVKNGIRGPVSLYVYDSAGMVPENLPYATEDGDPDFPVYGQSGSLYIESWKDTDRAEIFAWIEQAPGQVSFTDTRHILKNTVEKFHRRGIKPTLGIEIEFFLVTYDKNRGVVINPHDAINNIPYSSPRCYSMEDLNSCEAFFDEVMQACEDTGIKIETLIKEAGTGQFEVSLRYSDDLVQICDHVLIFKTIIKSIARKMGWCGCFMAKPFEDQPGSGLHMHIGMFDESGNNLFYSSPSSENHTPLSDMGLHAVGGMMQTMTESVAIFAPNANSYRRLKGKQFAPFNGVWGMNNRTVAVRIPNSPPQSTRVEHRLPGSDANPYLCAATLLESILLGIDKQIRPDAPVVGNAYGKRSDGDLPSYWPVALQEFSEAEFIRNAFGDTFWRVYLKSREAECSRFYNRITLRDYDWYLQNAITTKELKQWDLAHNMHPFMNFEKEREMIAEGKGAYVYNSDGKRFLDGIGGLWCVNIGYGRQELATAMAEQVMKLPYYSPFVIFSNPQSTQLAKKLTDIAPDNLKHVYFTLGGSEANDFTVRLVHQYNNLRKMPYKKHIISRKQAYHGMTYMAASVSGIQYNNQGYDTITDGIHHISTPNCFRKPVAGMDDDQYAVWLAEEFERKILEIGAHNTAAFIAEPIMGAGGVYVAPQGYHKRMWDICKKYDILYISDEVVTGFGRLGEFFASEKCFGIRPDIINVAKGITSGYVPLGATLLSDEIYKVLKTVTSRPVTLIPDIRFVVQ</sequence>
<keyword evidence="2" id="KW-0032">Aminotransferase</keyword>
<comment type="similarity">
    <text evidence="1">Belongs to the class-III pyridoxal-phosphate-dependent aminotransferase family.</text>
</comment>
<dbReference type="PROSITE" id="PS00600">
    <property type="entry name" value="AA_TRANSFER_CLASS_3"/>
    <property type="match status" value="1"/>
</dbReference>
<dbReference type="Pfam" id="PF00202">
    <property type="entry name" value="Aminotran_3"/>
    <property type="match status" value="1"/>
</dbReference>
<evidence type="ECO:0000256" key="5">
    <source>
        <dbReference type="PROSITE-ProRule" id="PRU01331"/>
    </source>
</evidence>
<reference evidence="8" key="1">
    <citation type="journal article" date="2021" name="Genome Biol. Evol.">
        <title>A High-Quality Reference Genome for a Parasitic Bivalve with Doubly Uniparental Inheritance (Bivalvia: Unionida).</title>
        <authorList>
            <person name="Smith C.H."/>
        </authorList>
    </citation>
    <scope>NUCLEOTIDE SEQUENCE</scope>
    <source>
        <strain evidence="8">CHS0354</strain>
    </source>
</reference>
<proteinExistence type="inferred from homology"/>
<protein>
    <recommendedName>
        <fullName evidence="7">GS catalytic domain-containing protein</fullName>
    </recommendedName>
</protein>
<dbReference type="InterPro" id="IPR036651">
    <property type="entry name" value="Gln_synt_N_sf"/>
</dbReference>
<evidence type="ECO:0000313" key="9">
    <source>
        <dbReference type="Proteomes" id="UP001195483"/>
    </source>
</evidence>
<evidence type="ECO:0000256" key="1">
    <source>
        <dbReference type="ARBA" id="ARBA00008954"/>
    </source>
</evidence>
<evidence type="ECO:0000259" key="7">
    <source>
        <dbReference type="PROSITE" id="PS51987"/>
    </source>
</evidence>
<evidence type="ECO:0000313" key="8">
    <source>
        <dbReference type="EMBL" id="KAK3604209.1"/>
    </source>
</evidence>
<comment type="similarity">
    <text evidence="5 6">Belongs to the glutamine synthetase family.</text>
</comment>
<keyword evidence="3" id="KW-0808">Transferase</keyword>
<dbReference type="GO" id="GO:0008483">
    <property type="term" value="F:transaminase activity"/>
    <property type="evidence" value="ECO:0007669"/>
    <property type="project" value="UniProtKB-KW"/>
</dbReference>
<accession>A0AAE0T5M7</accession>
<dbReference type="Gene3D" id="3.90.1150.10">
    <property type="entry name" value="Aspartate Aminotransferase, domain 1"/>
    <property type="match status" value="1"/>
</dbReference>
<dbReference type="Pfam" id="PF00120">
    <property type="entry name" value="Gln-synt_C"/>
    <property type="match status" value="1"/>
</dbReference>
<name>A0AAE0T5M7_9BIVA</name>
<dbReference type="InterPro" id="IPR014746">
    <property type="entry name" value="Gln_synth/guanido_kin_cat_dom"/>
</dbReference>
<organism evidence="8 9">
    <name type="scientific">Potamilus streckersoni</name>
    <dbReference type="NCBI Taxonomy" id="2493646"/>
    <lineage>
        <taxon>Eukaryota</taxon>
        <taxon>Metazoa</taxon>
        <taxon>Spiralia</taxon>
        <taxon>Lophotrochozoa</taxon>
        <taxon>Mollusca</taxon>
        <taxon>Bivalvia</taxon>
        <taxon>Autobranchia</taxon>
        <taxon>Heteroconchia</taxon>
        <taxon>Palaeoheterodonta</taxon>
        <taxon>Unionida</taxon>
        <taxon>Unionoidea</taxon>
        <taxon>Unionidae</taxon>
        <taxon>Ambleminae</taxon>
        <taxon>Lampsilini</taxon>
        <taxon>Potamilus</taxon>
    </lineage>
</organism>
<evidence type="ECO:0000256" key="2">
    <source>
        <dbReference type="ARBA" id="ARBA00022576"/>
    </source>
</evidence>
<evidence type="ECO:0000256" key="6">
    <source>
        <dbReference type="RuleBase" id="RU000384"/>
    </source>
</evidence>
<dbReference type="Gene3D" id="3.30.590.10">
    <property type="entry name" value="Glutamine synthetase/guanido kinase, catalytic domain"/>
    <property type="match status" value="1"/>
</dbReference>
<dbReference type="InterPro" id="IPR015422">
    <property type="entry name" value="PyrdxlP-dep_Trfase_small"/>
</dbReference>
<dbReference type="PANTHER" id="PTHR43094:SF1">
    <property type="entry name" value="AMINOTRANSFERASE CLASS-III"/>
    <property type="match status" value="1"/>
</dbReference>
<dbReference type="Proteomes" id="UP001195483">
    <property type="component" value="Unassembled WGS sequence"/>
</dbReference>
<dbReference type="AlphaFoldDB" id="A0AAE0T5M7"/>
<dbReference type="SUPFAM" id="SSF55931">
    <property type="entry name" value="Glutamine synthetase/guanido kinase"/>
    <property type="match status" value="1"/>
</dbReference>
<dbReference type="CDD" id="cd00610">
    <property type="entry name" value="OAT_like"/>
    <property type="match status" value="1"/>
</dbReference>
<keyword evidence="4" id="KW-0663">Pyridoxal phosphate</keyword>
<dbReference type="InterPro" id="IPR008146">
    <property type="entry name" value="Gln_synth_cat_dom"/>
</dbReference>
<dbReference type="GO" id="GO:0005829">
    <property type="term" value="C:cytosol"/>
    <property type="evidence" value="ECO:0007669"/>
    <property type="project" value="TreeGrafter"/>
</dbReference>
<dbReference type="InterPro" id="IPR015424">
    <property type="entry name" value="PyrdxlP-dep_Trfase"/>
</dbReference>
<dbReference type="SUPFAM" id="SSF53383">
    <property type="entry name" value="PLP-dependent transferases"/>
    <property type="match status" value="1"/>
</dbReference>
<dbReference type="FunFam" id="3.40.640.10:FF:000014">
    <property type="entry name" value="Adenosylmethionine-8-amino-7-oxononanoate aminotransferase, probable"/>
    <property type="match status" value="1"/>
</dbReference>
<dbReference type="GO" id="GO:0030170">
    <property type="term" value="F:pyridoxal phosphate binding"/>
    <property type="evidence" value="ECO:0007669"/>
    <property type="project" value="InterPro"/>
</dbReference>
<dbReference type="GO" id="GO:0006542">
    <property type="term" value="P:glutamine biosynthetic process"/>
    <property type="evidence" value="ECO:0007669"/>
    <property type="project" value="InterPro"/>
</dbReference>
<dbReference type="EMBL" id="JAEAOA010000186">
    <property type="protein sequence ID" value="KAK3604209.1"/>
    <property type="molecule type" value="Genomic_DNA"/>
</dbReference>
<feature type="domain" description="GS catalytic" evidence="7">
    <location>
        <begin position="131"/>
        <end position="514"/>
    </location>
</feature>
<keyword evidence="9" id="KW-1185">Reference proteome</keyword>
<reference evidence="8" key="2">
    <citation type="journal article" date="2021" name="Genome Biol. Evol.">
        <title>Developing a high-quality reference genome for a parasitic bivalve with doubly uniparental inheritance (Bivalvia: Unionida).</title>
        <authorList>
            <person name="Smith C.H."/>
        </authorList>
    </citation>
    <scope>NUCLEOTIDE SEQUENCE</scope>
    <source>
        <strain evidence="8">CHS0354</strain>
        <tissue evidence="8">Mantle</tissue>
    </source>
</reference>
<reference evidence="8" key="3">
    <citation type="submission" date="2023-05" db="EMBL/GenBank/DDBJ databases">
        <authorList>
            <person name="Smith C.H."/>
        </authorList>
    </citation>
    <scope>NUCLEOTIDE SEQUENCE</scope>
    <source>
        <strain evidence="8">CHS0354</strain>
        <tissue evidence="8">Mantle</tissue>
    </source>
</reference>
<evidence type="ECO:0000256" key="4">
    <source>
        <dbReference type="ARBA" id="ARBA00022898"/>
    </source>
</evidence>
<gene>
    <name evidence="8" type="ORF">CHS0354_002017</name>
</gene>
<dbReference type="Gene3D" id="3.40.640.10">
    <property type="entry name" value="Type I PLP-dependent aspartate aminotransferase-like (Major domain)"/>
    <property type="match status" value="1"/>
</dbReference>